<evidence type="ECO:0000313" key="1">
    <source>
        <dbReference type="EMBL" id="SNV33195.1"/>
    </source>
</evidence>
<organism evidence="1 2">
    <name type="scientific">Chryseobacterium taklimakanense</name>
    <dbReference type="NCBI Taxonomy" id="536441"/>
    <lineage>
        <taxon>Bacteria</taxon>
        <taxon>Pseudomonadati</taxon>
        <taxon>Bacteroidota</taxon>
        <taxon>Flavobacteriia</taxon>
        <taxon>Flavobacteriales</taxon>
        <taxon>Weeksellaceae</taxon>
        <taxon>Chryseobacterium group</taxon>
        <taxon>Chryseobacterium</taxon>
    </lineage>
</organism>
<proteinExistence type="predicted"/>
<dbReference type="Proteomes" id="UP000215196">
    <property type="component" value="Chromosome 1"/>
</dbReference>
<keyword evidence="2" id="KW-1185">Reference proteome</keyword>
<dbReference type="EMBL" id="LT906465">
    <property type="protein sequence ID" value="SNV33195.1"/>
    <property type="molecule type" value="Genomic_DNA"/>
</dbReference>
<protein>
    <submittedName>
        <fullName evidence="1">Uncharacterized protein</fullName>
    </submittedName>
</protein>
<dbReference type="KEGG" id="ctak:4412677_00192"/>
<gene>
    <name evidence="1" type="ORF">SAMEA4412677_00192</name>
</gene>
<reference evidence="1 2" key="1">
    <citation type="submission" date="2017-06" db="EMBL/GenBank/DDBJ databases">
        <authorList>
            <consortium name="Pathogen Informatics"/>
        </authorList>
    </citation>
    <scope>NUCLEOTIDE SEQUENCE [LARGE SCALE GENOMIC DNA]</scope>
    <source>
        <strain evidence="1 2">NCTC13490</strain>
    </source>
</reference>
<sequence length="84" mass="9970">MIGVRFGNIDSLIIDNQLITFDLFNLIQSDDVGTMYPHEIVFGQFFFEFFERHQSENRLLFFGKINLHITLLKMGTTFKYWDNA</sequence>
<accession>A0A239WF00</accession>
<name>A0A239WF00_9FLAO</name>
<evidence type="ECO:0000313" key="2">
    <source>
        <dbReference type="Proteomes" id="UP000215196"/>
    </source>
</evidence>
<dbReference type="AlphaFoldDB" id="A0A239WF00"/>